<feature type="domain" description="Mab-21-like HhH/H2TH-like" evidence="2">
    <location>
        <begin position="648"/>
        <end position="710"/>
    </location>
</feature>
<dbReference type="PANTHER" id="PTHR10656:SF69">
    <property type="entry name" value="MAB-21-LIKE HHH_H2TH-LIKE DOMAIN-CONTAINING PROTEIN"/>
    <property type="match status" value="1"/>
</dbReference>
<evidence type="ECO:0000256" key="1">
    <source>
        <dbReference type="SAM" id="MobiDB-lite"/>
    </source>
</evidence>
<dbReference type="InterPro" id="IPR024810">
    <property type="entry name" value="MAB21L/cGLR"/>
</dbReference>
<gene>
    <name evidence="3" type="ORF">B5V51_1447</name>
</gene>
<evidence type="ECO:0000313" key="3">
    <source>
        <dbReference type="EMBL" id="PCG79243.1"/>
    </source>
</evidence>
<feature type="compositionally biased region" description="Polar residues" evidence="1">
    <location>
        <begin position="391"/>
        <end position="405"/>
    </location>
</feature>
<dbReference type="STRING" id="7102.A0A2A4K649"/>
<dbReference type="SMART" id="SM01265">
    <property type="entry name" value="Mab-21"/>
    <property type="match status" value="1"/>
</dbReference>
<feature type="compositionally biased region" description="Basic residues" evidence="1">
    <location>
        <begin position="938"/>
        <end position="948"/>
    </location>
</feature>
<protein>
    <recommendedName>
        <fullName evidence="2">Mab-21-like HhH/H2TH-like domain-containing protein</fullName>
    </recommendedName>
</protein>
<organism evidence="3">
    <name type="scientific">Heliothis virescens</name>
    <name type="common">Tobacco budworm moth</name>
    <dbReference type="NCBI Taxonomy" id="7102"/>
    <lineage>
        <taxon>Eukaryota</taxon>
        <taxon>Metazoa</taxon>
        <taxon>Ecdysozoa</taxon>
        <taxon>Arthropoda</taxon>
        <taxon>Hexapoda</taxon>
        <taxon>Insecta</taxon>
        <taxon>Pterygota</taxon>
        <taxon>Neoptera</taxon>
        <taxon>Endopterygota</taxon>
        <taxon>Lepidoptera</taxon>
        <taxon>Glossata</taxon>
        <taxon>Ditrysia</taxon>
        <taxon>Noctuoidea</taxon>
        <taxon>Noctuidae</taxon>
        <taxon>Heliothinae</taxon>
        <taxon>Heliothis</taxon>
    </lineage>
</organism>
<feature type="compositionally biased region" description="Pro residues" evidence="1">
    <location>
        <begin position="57"/>
        <end position="66"/>
    </location>
</feature>
<dbReference type="Pfam" id="PF20266">
    <property type="entry name" value="Mab-21_C"/>
    <property type="match status" value="1"/>
</dbReference>
<reference evidence="3" key="1">
    <citation type="submission" date="2017-09" db="EMBL/GenBank/DDBJ databases">
        <title>Contemporary evolution of a Lepidopteran species, Heliothis virescens, in response to modern agricultural practices.</title>
        <authorList>
            <person name="Fritz M.L."/>
            <person name="Deyonke A.M."/>
            <person name="Papanicolaou A."/>
            <person name="Micinski S."/>
            <person name="Westbrook J."/>
            <person name="Gould F."/>
        </authorList>
    </citation>
    <scope>NUCLEOTIDE SEQUENCE [LARGE SCALE GENOMIC DNA]</scope>
    <source>
        <strain evidence="3">HvINT-</strain>
        <tissue evidence="3">Whole body</tissue>
    </source>
</reference>
<accession>A0A2A4K649</accession>
<dbReference type="AlphaFoldDB" id="A0A2A4K649"/>
<proteinExistence type="predicted"/>
<feature type="region of interest" description="Disordered" evidence="1">
    <location>
        <begin position="1"/>
        <end position="20"/>
    </location>
</feature>
<dbReference type="Gene3D" id="1.10.1410.40">
    <property type="match status" value="1"/>
</dbReference>
<name>A0A2A4K649_HELVI</name>
<feature type="compositionally biased region" description="Basic and acidic residues" evidence="1">
    <location>
        <begin position="9"/>
        <end position="20"/>
    </location>
</feature>
<dbReference type="EMBL" id="NWSH01000130">
    <property type="protein sequence ID" value="PCG79243.1"/>
    <property type="molecule type" value="Genomic_DNA"/>
</dbReference>
<evidence type="ECO:0000259" key="2">
    <source>
        <dbReference type="Pfam" id="PF20266"/>
    </source>
</evidence>
<feature type="compositionally biased region" description="Basic residues" evidence="1">
    <location>
        <begin position="33"/>
        <end position="42"/>
    </location>
</feature>
<feature type="region of interest" description="Disordered" evidence="1">
    <location>
        <begin position="927"/>
        <end position="962"/>
    </location>
</feature>
<comment type="caution">
    <text evidence="3">The sequence shown here is derived from an EMBL/GenBank/DDBJ whole genome shotgun (WGS) entry which is preliminary data.</text>
</comment>
<feature type="region of interest" description="Disordered" evidence="1">
    <location>
        <begin position="226"/>
        <end position="254"/>
    </location>
</feature>
<feature type="region of interest" description="Disordered" evidence="1">
    <location>
        <begin position="27"/>
        <end position="70"/>
    </location>
</feature>
<dbReference type="InterPro" id="IPR046906">
    <property type="entry name" value="Mab-21_HhH/H2TH-like"/>
</dbReference>
<feature type="region of interest" description="Disordered" evidence="1">
    <location>
        <begin position="350"/>
        <end position="413"/>
    </location>
</feature>
<dbReference type="PANTHER" id="PTHR10656">
    <property type="entry name" value="CELL FATE DETERMINING PROTEIN MAB21-RELATED"/>
    <property type="match status" value="1"/>
</dbReference>
<sequence>MGNCNSRKTQKEPDKFFERERWKEQVREEQRKLKVKQAKRREGKNEPPVTPAVLAVPPGPCPPPTPQHVSSYDDEALERMRYQLHNDSEAFLLNNILLSVQFFENYEREVHQIKNNPISEREHLINEAMVRQNKHVFFADRLQECVHEHVTYQRSRGQVEPLLAPRLFVIYDNVEPSEPGDTSDYSAVLDAPFYKLRIEDGKESGYVKLKQMEVLESTLHKENEMISINKSDSDDSIYTDSEKESNDSDEYPYNASKGEELLKQIKSKLETRESSISPDTKIIADTNVAVGRRYSGPIKQVSLQVTKNSISNINRLRKINGLPEEQDSNETHINGITDKITSYDESYTTPRKSILKNNRRLSGPTRDLKKYPSLDMRQAYSESNLAEDTETSGYRSNASSRQAESSETESDYGYSTITEAATPKRIELSLKSNYSLTSGALPDETWTAVDIRALGDWSDDDDDEIAESASKSSIPATLFERCYYLNSFRFMNNFVDNFIINLGSGLGLTPEEVNAALTQGASIYCDSVKNGSKIGYEIFPALVATWPNAANQWIIRERRIIQNPRTNFTYQWPTKYMVSKAIGFGCLLVPVGFRPKRGQNPDQTLQWKLIFPAAERYLESCLAHSHIRCYLFTLALHKAFIENEKAKIGVDASHIKNHLFWQCEDNYAKWPEDRLGESLRLFLTSFYGHFMKTRMPNYFVESCNEFLSIPTPLLHAQQRSLADILESPVMHVLHALDKIKYTKRDFYPTFNCKRLYDILTCKNPLRIINPNLPPVVSNYQDSSDSEDDTQINFWDKAKAQDKNYQWQKERQRQIQERRKVQVHTKKQRPVKQEREISRKFIIPSRMEAERRRLVFEFFIPHFIAMARSSEKFEAIRQAVIYLEQAQRLCILLLEEPGGDMTANEYLEVIREKLSDCQRKLVKQGGYKLPPRRESKTVRTAHKPLRKQRPKFEEVQDSPTDNPGISAFTFVDVHADNSSSHSHMKLNEFVNGEESKL</sequence>